<gene>
    <name evidence="2" type="ORF">HMPREF1039_1631</name>
</gene>
<organism evidence="2 3">
    <name type="scientific">Megasphaera lornae</name>
    <dbReference type="NCBI Taxonomy" id="1000568"/>
    <lineage>
        <taxon>Bacteria</taxon>
        <taxon>Bacillati</taxon>
        <taxon>Bacillota</taxon>
        <taxon>Negativicutes</taxon>
        <taxon>Veillonellales</taxon>
        <taxon>Veillonellaceae</taxon>
        <taxon>Megasphaera</taxon>
    </lineage>
</organism>
<evidence type="ECO:0008006" key="4">
    <source>
        <dbReference type="Google" id="ProtNLM"/>
    </source>
</evidence>
<name>A0ABN0CZU5_9FIRM</name>
<proteinExistence type="predicted"/>
<dbReference type="Proteomes" id="UP000004018">
    <property type="component" value="Unassembled WGS sequence"/>
</dbReference>
<protein>
    <recommendedName>
        <fullName evidence="4">Hemagglutinin</fullName>
    </recommendedName>
</protein>
<keyword evidence="3" id="KW-1185">Reference proteome</keyword>
<evidence type="ECO:0000313" key="3">
    <source>
        <dbReference type="Proteomes" id="UP000004018"/>
    </source>
</evidence>
<evidence type="ECO:0000256" key="1">
    <source>
        <dbReference type="SAM" id="MobiDB-lite"/>
    </source>
</evidence>
<accession>A0ABN0CZU5</accession>
<evidence type="ECO:0000313" key="2">
    <source>
        <dbReference type="EMBL" id="EGL40164.1"/>
    </source>
</evidence>
<feature type="non-terminal residue" evidence="2">
    <location>
        <position position="1"/>
    </location>
</feature>
<feature type="region of interest" description="Disordered" evidence="1">
    <location>
        <begin position="330"/>
        <end position="355"/>
    </location>
</feature>
<feature type="non-terminal residue" evidence="2">
    <location>
        <position position="355"/>
    </location>
</feature>
<feature type="compositionally biased region" description="Polar residues" evidence="1">
    <location>
        <begin position="72"/>
        <end position="81"/>
    </location>
</feature>
<sequence length="355" mass="36565">AGNGLSVDLTTDAATHTQKITYRLSDTPVFGEKAVPGEAGKPGKDGKDGKVEVIGKDGSAVVINGKDGSIGLNGTNGQNGLSIRGEKGDEGKPGVDGTTTIKRIVITDPNGQNPHSVATLDDGLKFAGNVGNFYSKLNETVEIVGGVTVGETEKAEDKLTDENIGVVATKEKDKNGKLDIKLAKNLKNLESATFTKTEKGVTTTSVINDKGLTIGSGDSAVALTKDGLNMGNHEITNVKESTTATNAATVGQVEKAKTELTTAINNKADYALVKADGQDGAYKVTNGKITLKVKNKTKPDEAAKEVVIEDVASKSSLDTLKEEMKKNIQVGGKGADGADGVDGTIGVNGKDGKPG</sequence>
<dbReference type="EMBL" id="AFIJ01000030">
    <property type="protein sequence ID" value="EGL40164.1"/>
    <property type="molecule type" value="Genomic_DNA"/>
</dbReference>
<feature type="compositionally biased region" description="Basic and acidic residues" evidence="1">
    <location>
        <begin position="84"/>
        <end position="93"/>
    </location>
</feature>
<dbReference type="Gene3D" id="2.20.70.140">
    <property type="match status" value="1"/>
</dbReference>
<reference evidence="2 3" key="1">
    <citation type="submission" date="2011-04" db="EMBL/GenBank/DDBJ databases">
        <authorList>
            <person name="Harkins D.M."/>
            <person name="Madupu R."/>
            <person name="Durkin A.S."/>
            <person name="Torralba M."/>
            <person name="Methe B."/>
            <person name="Sutton G.G."/>
            <person name="Nelson K.E."/>
        </authorList>
    </citation>
    <scope>NUCLEOTIDE SEQUENCE [LARGE SCALE GENOMIC DNA]</scope>
    <source>
        <strain evidence="2 3">UPII 199-6</strain>
    </source>
</reference>
<comment type="caution">
    <text evidence="2">The sequence shown here is derived from an EMBL/GenBank/DDBJ whole genome shotgun (WGS) entry which is preliminary data.</text>
</comment>
<feature type="region of interest" description="Disordered" evidence="1">
    <location>
        <begin position="67"/>
        <end position="97"/>
    </location>
</feature>